<proteinExistence type="predicted"/>
<accession>A0ABR0KRL8</accession>
<evidence type="ECO:0000256" key="1">
    <source>
        <dbReference type="SAM" id="MobiDB-lite"/>
    </source>
</evidence>
<feature type="non-terminal residue" evidence="2">
    <location>
        <position position="130"/>
    </location>
</feature>
<keyword evidence="3" id="KW-1185">Reference proteome</keyword>
<protein>
    <recommendedName>
        <fullName evidence="4">Zn(2)-C6 fungal-type domain-containing protein</fullName>
    </recommendedName>
</protein>
<comment type="caution">
    <text evidence="2">The sequence shown here is derived from an EMBL/GenBank/DDBJ whole genome shotgun (WGS) entry which is preliminary data.</text>
</comment>
<sequence length="130" mass="14511">MAMPTCLQDLSSPEVQQQLWMNAQMSHYPPPPQPDQQHYNPLQYAGPPAPQLLAPSQQAQQIPDFHQQLQQAVYPKPEHTPAEPNHADHVEQRVDQPLLPPAPSSAGQDGNQKGNRLRKACDSCSIRKVK</sequence>
<dbReference type="Proteomes" id="UP001357485">
    <property type="component" value="Unassembled WGS sequence"/>
</dbReference>
<dbReference type="EMBL" id="JAVRRA010025963">
    <property type="protein sequence ID" value="KAK5104007.1"/>
    <property type="molecule type" value="Genomic_DNA"/>
</dbReference>
<name>A0ABR0KRL8_9PEZI</name>
<organism evidence="2 3">
    <name type="scientific">Cryomyces antarcticus</name>
    <dbReference type="NCBI Taxonomy" id="329879"/>
    <lineage>
        <taxon>Eukaryota</taxon>
        <taxon>Fungi</taxon>
        <taxon>Dikarya</taxon>
        <taxon>Ascomycota</taxon>
        <taxon>Pezizomycotina</taxon>
        <taxon>Dothideomycetes</taxon>
        <taxon>Dothideomycetes incertae sedis</taxon>
        <taxon>Cryomyces</taxon>
    </lineage>
</organism>
<feature type="compositionally biased region" description="Basic and acidic residues" evidence="1">
    <location>
        <begin position="76"/>
        <end position="94"/>
    </location>
</feature>
<feature type="compositionally biased region" description="Polar residues" evidence="1">
    <location>
        <begin position="105"/>
        <end position="114"/>
    </location>
</feature>
<reference evidence="2 3" key="1">
    <citation type="submission" date="2023-08" db="EMBL/GenBank/DDBJ databases">
        <title>Black Yeasts Isolated from many extreme environments.</title>
        <authorList>
            <person name="Coleine C."/>
            <person name="Stajich J.E."/>
            <person name="Selbmann L."/>
        </authorList>
    </citation>
    <scope>NUCLEOTIDE SEQUENCE [LARGE SCALE GENOMIC DNA]</scope>
    <source>
        <strain evidence="2 3">CCFEE 536</strain>
    </source>
</reference>
<evidence type="ECO:0000313" key="2">
    <source>
        <dbReference type="EMBL" id="KAK5104007.1"/>
    </source>
</evidence>
<gene>
    <name evidence="2" type="ORF">LTR16_006820</name>
</gene>
<evidence type="ECO:0000313" key="3">
    <source>
        <dbReference type="Proteomes" id="UP001357485"/>
    </source>
</evidence>
<feature type="compositionally biased region" description="Polar residues" evidence="1">
    <location>
        <begin position="8"/>
        <end position="25"/>
    </location>
</feature>
<feature type="region of interest" description="Disordered" evidence="1">
    <location>
        <begin position="1"/>
        <end position="130"/>
    </location>
</feature>
<evidence type="ECO:0008006" key="4">
    <source>
        <dbReference type="Google" id="ProtNLM"/>
    </source>
</evidence>
<feature type="compositionally biased region" description="Low complexity" evidence="1">
    <location>
        <begin position="35"/>
        <end position="63"/>
    </location>
</feature>